<dbReference type="EMBL" id="SLXQ01000009">
    <property type="protein sequence ID" value="TCP49312.1"/>
    <property type="molecule type" value="Genomic_DNA"/>
</dbReference>
<dbReference type="FunFam" id="3.20.20.140:FF:000020">
    <property type="entry name" value="Adenosine deaminase"/>
    <property type="match status" value="1"/>
</dbReference>
<keyword evidence="3 9" id="KW-0378">Hydrolase</keyword>
<dbReference type="InterPro" id="IPR001365">
    <property type="entry name" value="A_deaminase_dom"/>
</dbReference>
<evidence type="ECO:0000256" key="3">
    <source>
        <dbReference type="ARBA" id="ARBA00022801"/>
    </source>
</evidence>
<dbReference type="NCBIfam" id="TIGR01430">
    <property type="entry name" value="aden_deam"/>
    <property type="match status" value="1"/>
</dbReference>
<feature type="active site" description="Proton donor" evidence="9">
    <location>
        <position position="220"/>
    </location>
</feature>
<dbReference type="PANTHER" id="PTHR11409">
    <property type="entry name" value="ADENOSINE DEAMINASE"/>
    <property type="match status" value="1"/>
</dbReference>
<keyword evidence="2 9" id="KW-0479">Metal-binding</keyword>
<dbReference type="GO" id="GO:0046936">
    <property type="term" value="F:2'-deoxyadenosine deaminase activity"/>
    <property type="evidence" value="ECO:0007669"/>
    <property type="project" value="RHEA"/>
</dbReference>
<dbReference type="InterPro" id="IPR028893">
    <property type="entry name" value="A_deaminase"/>
</dbReference>
<evidence type="ECO:0000256" key="9">
    <source>
        <dbReference type="HAMAP-Rule" id="MF_00540"/>
    </source>
</evidence>
<dbReference type="GO" id="GO:0009117">
    <property type="term" value="P:nucleotide metabolic process"/>
    <property type="evidence" value="ECO:0007669"/>
    <property type="project" value="UniProtKB-KW"/>
</dbReference>
<dbReference type="GO" id="GO:0004000">
    <property type="term" value="F:adenosine deaminase activity"/>
    <property type="evidence" value="ECO:0007669"/>
    <property type="project" value="UniProtKB-UniRule"/>
</dbReference>
<sequence>MSPKPLLELSHEEPTLESIRRAPKVLLHDHLDGGLRPATIIELAKDCGYTELPSTDPAELGEWFTRTASSGSLEDYLTTFAHTCGVMQTAEALTRVAAECAEDLAADGVVYAEVRYAPELFCERGLDLDAVVQAVQRGFEQGAQRAARAGTRIRVGTLLCAMRQNARSMEIAELAVRYRDVGVVGFDIAGPEAGFPPTRNLDAFEYLRQSNAHFTIHAGEAFGLPSIWEAIQHCGAERLGHGVRIIDDIKVAEDGSVQLGRLASYVRDRRVPLEMCPSSNVQTGAAKSIESHPIGLLARLRFRVTVNTDNRLMSGCTVSSELAALVRDFGYGWADLRWFTVNAMKSAFLGFDERLALINDVIKPGYARILSEAGESA</sequence>
<comment type="caution">
    <text evidence="9">Lacks conserved residue(s) required for the propagation of feature annotation.</text>
</comment>
<evidence type="ECO:0000256" key="4">
    <source>
        <dbReference type="ARBA" id="ARBA00022833"/>
    </source>
</evidence>
<dbReference type="SUPFAM" id="SSF51556">
    <property type="entry name" value="Metallo-dependent hydrolases"/>
    <property type="match status" value="1"/>
</dbReference>
<dbReference type="Pfam" id="PF00962">
    <property type="entry name" value="A_deaminase"/>
    <property type="match status" value="1"/>
</dbReference>
<keyword evidence="5 9" id="KW-0546">Nucleotide metabolism</keyword>
<evidence type="ECO:0000313" key="12">
    <source>
        <dbReference type="Proteomes" id="UP000294911"/>
    </source>
</evidence>
<feature type="binding site" evidence="9">
    <location>
        <position position="30"/>
    </location>
    <ligand>
        <name>Zn(2+)</name>
        <dbReference type="ChEBI" id="CHEBI:29105"/>
        <note>catalytic</note>
    </ligand>
</feature>
<keyword evidence="12" id="KW-1185">Reference proteome</keyword>
<dbReference type="AlphaFoldDB" id="A0A4R2QIW6"/>
<feature type="binding site" evidence="9">
    <location>
        <position position="217"/>
    </location>
    <ligand>
        <name>Zn(2+)</name>
        <dbReference type="ChEBI" id="CHEBI:29105"/>
        <note>catalytic</note>
    </ligand>
</feature>
<dbReference type="GO" id="GO:0006154">
    <property type="term" value="P:adenosine catabolic process"/>
    <property type="evidence" value="ECO:0007669"/>
    <property type="project" value="TreeGrafter"/>
</dbReference>
<dbReference type="GO" id="GO:0009168">
    <property type="term" value="P:purine ribonucleoside monophosphate biosynthetic process"/>
    <property type="evidence" value="ECO:0007669"/>
    <property type="project" value="UniProtKB-UniRule"/>
</dbReference>
<comment type="function">
    <text evidence="9">Catalyzes the hydrolytic deamination of adenosine and 2-deoxyadenosine.</text>
</comment>
<evidence type="ECO:0000256" key="6">
    <source>
        <dbReference type="ARBA" id="ARBA00031852"/>
    </source>
</evidence>
<protein>
    <recommendedName>
        <fullName evidence="1 9">Adenosine deaminase</fullName>
        <ecNumber evidence="1 9">3.5.4.4</ecNumber>
    </recommendedName>
    <alternativeName>
        <fullName evidence="6 9">Adenosine aminohydrolase</fullName>
    </alternativeName>
</protein>
<feature type="domain" description="Adenosine deaminase" evidence="10">
    <location>
        <begin position="23"/>
        <end position="363"/>
    </location>
</feature>
<comment type="catalytic activity">
    <reaction evidence="8">
        <text>2'-deoxyadenosine + H2O + H(+) = 2'-deoxyinosine + NH4(+)</text>
        <dbReference type="Rhea" id="RHEA:28190"/>
        <dbReference type="ChEBI" id="CHEBI:15377"/>
        <dbReference type="ChEBI" id="CHEBI:15378"/>
        <dbReference type="ChEBI" id="CHEBI:17256"/>
        <dbReference type="ChEBI" id="CHEBI:28938"/>
        <dbReference type="ChEBI" id="CHEBI:28997"/>
        <dbReference type="EC" id="3.5.4.4"/>
    </reaction>
    <physiologicalReaction direction="left-to-right" evidence="8">
        <dbReference type="Rhea" id="RHEA:28191"/>
    </physiologicalReaction>
</comment>
<dbReference type="GO" id="GO:0043103">
    <property type="term" value="P:hypoxanthine salvage"/>
    <property type="evidence" value="ECO:0007669"/>
    <property type="project" value="TreeGrafter"/>
</dbReference>
<accession>A0A4R2QIW6</accession>
<dbReference type="Proteomes" id="UP000294911">
    <property type="component" value="Unassembled WGS sequence"/>
</dbReference>
<comment type="caution">
    <text evidence="11">The sequence shown here is derived from an EMBL/GenBank/DDBJ whole genome shotgun (WGS) entry which is preliminary data.</text>
</comment>
<reference evidence="11 12" key="1">
    <citation type="submission" date="2019-03" db="EMBL/GenBank/DDBJ databases">
        <title>Genomic Encyclopedia of Type Strains, Phase IV (KMG-IV): sequencing the most valuable type-strain genomes for metagenomic binning, comparative biology and taxonomic classification.</title>
        <authorList>
            <person name="Goeker M."/>
        </authorList>
    </citation>
    <scope>NUCLEOTIDE SEQUENCE [LARGE SCALE GENOMIC DNA]</scope>
    <source>
        <strain evidence="11 12">DSM 45765</strain>
    </source>
</reference>
<organism evidence="11 12">
    <name type="scientific">Tamaricihabitans halophyticus</name>
    <dbReference type="NCBI Taxonomy" id="1262583"/>
    <lineage>
        <taxon>Bacteria</taxon>
        <taxon>Bacillati</taxon>
        <taxon>Actinomycetota</taxon>
        <taxon>Actinomycetes</taxon>
        <taxon>Pseudonocardiales</taxon>
        <taxon>Pseudonocardiaceae</taxon>
        <taxon>Tamaricihabitans</taxon>
    </lineage>
</organism>
<gene>
    <name evidence="9" type="primary">add</name>
    <name evidence="11" type="ORF">EV191_109134</name>
</gene>
<dbReference type="InterPro" id="IPR006330">
    <property type="entry name" value="Ado/ade_deaminase"/>
</dbReference>
<keyword evidence="4 9" id="KW-0862">Zinc</keyword>
<feature type="binding site" evidence="9">
    <location>
        <position position="28"/>
    </location>
    <ligand>
        <name>Zn(2+)</name>
        <dbReference type="ChEBI" id="CHEBI:29105"/>
        <note>catalytic</note>
    </ligand>
</feature>
<evidence type="ECO:0000313" key="11">
    <source>
        <dbReference type="EMBL" id="TCP49312.1"/>
    </source>
</evidence>
<dbReference type="InterPro" id="IPR032466">
    <property type="entry name" value="Metal_Hydrolase"/>
</dbReference>
<evidence type="ECO:0000259" key="10">
    <source>
        <dbReference type="Pfam" id="PF00962"/>
    </source>
</evidence>
<dbReference type="RefSeq" id="WP_132878607.1">
    <property type="nucleotide sequence ID" value="NZ_SLXQ01000009.1"/>
</dbReference>
<dbReference type="GO" id="GO:0005829">
    <property type="term" value="C:cytosol"/>
    <property type="evidence" value="ECO:0007669"/>
    <property type="project" value="TreeGrafter"/>
</dbReference>
<comment type="cofactor">
    <cofactor evidence="9">
        <name>Zn(2+)</name>
        <dbReference type="ChEBI" id="CHEBI:29105"/>
    </cofactor>
    <text evidence="9">Binds 1 zinc ion per subunit.</text>
</comment>
<dbReference type="GO" id="GO:0008270">
    <property type="term" value="F:zinc ion binding"/>
    <property type="evidence" value="ECO:0007669"/>
    <property type="project" value="UniProtKB-UniRule"/>
</dbReference>
<name>A0A4R2QIW6_9PSEU</name>
<evidence type="ECO:0000256" key="8">
    <source>
        <dbReference type="ARBA" id="ARBA00049213"/>
    </source>
</evidence>
<evidence type="ECO:0000256" key="5">
    <source>
        <dbReference type="ARBA" id="ARBA00023080"/>
    </source>
</evidence>
<dbReference type="HAMAP" id="MF_00540">
    <property type="entry name" value="A_deaminase"/>
    <property type="match status" value="1"/>
</dbReference>
<evidence type="ECO:0000256" key="2">
    <source>
        <dbReference type="ARBA" id="ARBA00022723"/>
    </source>
</evidence>
<proteinExistence type="inferred from homology"/>
<feature type="site" description="Important for catalytic activity" evidence="9">
    <location>
        <position position="241"/>
    </location>
</feature>
<evidence type="ECO:0000256" key="1">
    <source>
        <dbReference type="ARBA" id="ARBA00012784"/>
    </source>
</evidence>
<feature type="binding site" evidence="9">
    <location>
        <position position="30"/>
    </location>
    <ligand>
        <name>substrate</name>
    </ligand>
</feature>
<feature type="binding site" evidence="9">
    <location>
        <position position="190"/>
    </location>
    <ligand>
        <name>substrate</name>
    </ligand>
</feature>
<comment type="catalytic activity">
    <reaction evidence="7">
        <text>adenosine + H2O + H(+) = inosine + NH4(+)</text>
        <dbReference type="Rhea" id="RHEA:24408"/>
        <dbReference type="ChEBI" id="CHEBI:15377"/>
        <dbReference type="ChEBI" id="CHEBI:15378"/>
        <dbReference type="ChEBI" id="CHEBI:16335"/>
        <dbReference type="ChEBI" id="CHEBI:17596"/>
        <dbReference type="ChEBI" id="CHEBI:28938"/>
        <dbReference type="EC" id="3.5.4.4"/>
    </reaction>
    <physiologicalReaction direction="left-to-right" evidence="7">
        <dbReference type="Rhea" id="RHEA:24409"/>
    </physiologicalReaction>
</comment>
<dbReference type="Gene3D" id="3.20.20.140">
    <property type="entry name" value="Metal-dependent hydrolases"/>
    <property type="match status" value="1"/>
</dbReference>
<evidence type="ECO:0000256" key="7">
    <source>
        <dbReference type="ARBA" id="ARBA00047989"/>
    </source>
</evidence>
<comment type="similarity">
    <text evidence="9">Belongs to the metallo-dependent hydrolases superfamily. Adenosine and AMP deaminases family. Adenosine deaminase subfamily.</text>
</comment>
<dbReference type="NCBIfam" id="NF006847">
    <property type="entry name" value="PRK09358.1-2"/>
    <property type="match status" value="1"/>
</dbReference>
<dbReference type="EC" id="3.5.4.4" evidence="1 9"/>
<dbReference type="PANTHER" id="PTHR11409:SF43">
    <property type="entry name" value="ADENOSINE DEAMINASE"/>
    <property type="match status" value="1"/>
</dbReference>
<feature type="binding site" evidence="9">
    <location>
        <position position="309"/>
    </location>
    <ligand>
        <name>Zn(2+)</name>
        <dbReference type="ChEBI" id="CHEBI:29105"/>
        <note>catalytic</note>
    </ligand>
</feature>
<dbReference type="GO" id="GO:0046103">
    <property type="term" value="P:inosine biosynthetic process"/>
    <property type="evidence" value="ECO:0007669"/>
    <property type="project" value="TreeGrafter"/>
</dbReference>
<dbReference type="OrthoDB" id="9779574at2"/>
<feature type="binding site" evidence="9">
    <location>
        <position position="32"/>
    </location>
    <ligand>
        <name>substrate</name>
    </ligand>
</feature>